<feature type="domain" description="Nudix hydrolase" evidence="3">
    <location>
        <begin position="54"/>
        <end position="231"/>
    </location>
</feature>
<evidence type="ECO:0000256" key="2">
    <source>
        <dbReference type="SAM" id="MobiDB-lite"/>
    </source>
</evidence>
<dbReference type="SUPFAM" id="SSF55811">
    <property type="entry name" value="Nudix"/>
    <property type="match status" value="1"/>
</dbReference>
<dbReference type="PROSITE" id="PS00893">
    <property type="entry name" value="NUDIX_BOX"/>
    <property type="match status" value="1"/>
</dbReference>
<dbReference type="GeneID" id="94288618"/>
<evidence type="ECO:0000313" key="5">
    <source>
        <dbReference type="Proteomes" id="UP000674318"/>
    </source>
</evidence>
<dbReference type="RefSeq" id="XP_067754698.1">
    <property type="nucleotide sequence ID" value="XM_067898541.1"/>
</dbReference>
<protein>
    <recommendedName>
        <fullName evidence="3">Nudix hydrolase domain-containing protein</fullName>
    </recommendedName>
</protein>
<dbReference type="InterPro" id="IPR015797">
    <property type="entry name" value="NUDIX_hydrolase-like_dom_sf"/>
</dbReference>
<dbReference type="InterPro" id="IPR020084">
    <property type="entry name" value="NUDIX_hydrolase_CS"/>
</dbReference>
<dbReference type="InterPro" id="IPR000086">
    <property type="entry name" value="NUDIX_hydrolase_dom"/>
</dbReference>
<feature type="region of interest" description="Disordered" evidence="2">
    <location>
        <begin position="126"/>
        <end position="147"/>
    </location>
</feature>
<evidence type="ECO:0000256" key="1">
    <source>
        <dbReference type="ARBA" id="ARBA00022801"/>
    </source>
</evidence>
<evidence type="ECO:0000259" key="3">
    <source>
        <dbReference type="PROSITE" id="PS51462"/>
    </source>
</evidence>
<name>A0A836I450_9TRYP</name>
<dbReference type="PROSITE" id="PS51462">
    <property type="entry name" value="NUDIX"/>
    <property type="match status" value="1"/>
</dbReference>
<sequence>MASTVTGGVSASQGKHGAIATAATSIHAGRAQNEKNQLSENAKLVVVRGADGFAYRRSVQVFFVNERAEFLLCHPVGKGNENFRQTVQGGSEAGESPQQTAQRETWEEIGLDLDKDAKFVCTVLPTTTTAPEGKEEEEETRNDKNEITSERRKAFRYRSKTWRKLGIIGQELYPLLYMMEHSHLQRVDTHGQTRGVRDEFRSVEWGSLVDLVDKAPPAKKEVMHSVCRAVAAAAKPFLESRGYPTTGLKSLLSTKPPTS</sequence>
<dbReference type="Pfam" id="PF00293">
    <property type="entry name" value="NUDIX"/>
    <property type="match status" value="1"/>
</dbReference>
<organism evidence="4 5">
    <name type="scientific">Porcisia hertigi</name>
    <dbReference type="NCBI Taxonomy" id="2761500"/>
    <lineage>
        <taxon>Eukaryota</taxon>
        <taxon>Discoba</taxon>
        <taxon>Euglenozoa</taxon>
        <taxon>Kinetoplastea</taxon>
        <taxon>Metakinetoplastina</taxon>
        <taxon>Trypanosomatida</taxon>
        <taxon>Trypanosomatidae</taxon>
        <taxon>Leishmaniinae</taxon>
        <taxon>Porcisia</taxon>
    </lineage>
</organism>
<dbReference type="KEGG" id="phet:94288618"/>
<accession>A0A836I450</accession>
<dbReference type="AlphaFoldDB" id="A0A836I450"/>
<dbReference type="EMBL" id="JAFJZO010000032">
    <property type="protein sequence ID" value="KAG5496215.1"/>
    <property type="molecule type" value="Genomic_DNA"/>
</dbReference>
<comment type="caution">
    <text evidence="4">The sequence shown here is derived from an EMBL/GenBank/DDBJ whole genome shotgun (WGS) entry which is preliminary data.</text>
</comment>
<keyword evidence="1" id="KW-0378">Hydrolase</keyword>
<evidence type="ECO:0000313" key="4">
    <source>
        <dbReference type="EMBL" id="KAG5496215.1"/>
    </source>
</evidence>
<dbReference type="Proteomes" id="UP000674318">
    <property type="component" value="Chromosome 32"/>
</dbReference>
<dbReference type="OrthoDB" id="447842at2759"/>
<reference evidence="4 5" key="1">
    <citation type="submission" date="2021-02" db="EMBL/GenBank/DDBJ databases">
        <title>Porcisia hertigi Genome sequencing and assembly.</title>
        <authorList>
            <person name="Almutairi H."/>
            <person name="Gatherer D."/>
        </authorList>
    </citation>
    <scope>NUCLEOTIDE SEQUENCE [LARGE SCALE GENOMIC DNA]</scope>
    <source>
        <strain evidence="4 5">C119</strain>
    </source>
</reference>
<dbReference type="GO" id="GO:0016787">
    <property type="term" value="F:hydrolase activity"/>
    <property type="evidence" value="ECO:0007669"/>
    <property type="project" value="UniProtKB-KW"/>
</dbReference>
<dbReference type="Gene3D" id="3.90.79.10">
    <property type="entry name" value="Nucleoside Triphosphate Pyrophosphohydrolase"/>
    <property type="match status" value="1"/>
</dbReference>
<proteinExistence type="predicted"/>
<gene>
    <name evidence="4" type="ORF">JKF63_02516</name>
</gene>
<keyword evidence="5" id="KW-1185">Reference proteome</keyword>